<reference evidence="7 8" key="1">
    <citation type="submission" date="2023-08" db="EMBL/GenBank/DDBJ databases">
        <title>A Necator americanus chromosomal reference genome.</title>
        <authorList>
            <person name="Ilik V."/>
            <person name="Petrzelkova K.J."/>
            <person name="Pardy F."/>
            <person name="Fuh T."/>
            <person name="Niatou-Singa F.S."/>
            <person name="Gouil Q."/>
            <person name="Baker L."/>
            <person name="Ritchie M.E."/>
            <person name="Jex A.R."/>
            <person name="Gazzola D."/>
            <person name="Li H."/>
            <person name="Toshio Fujiwara R."/>
            <person name="Zhan B."/>
            <person name="Aroian R.V."/>
            <person name="Pafco B."/>
            <person name="Schwarz E.M."/>
        </authorList>
    </citation>
    <scope>NUCLEOTIDE SEQUENCE [LARGE SCALE GENOMIC DNA]</scope>
    <source>
        <strain evidence="7 8">Aroian</strain>
        <tissue evidence="7">Whole animal</tissue>
    </source>
</reference>
<dbReference type="InterPro" id="IPR013087">
    <property type="entry name" value="Znf_C2H2_type"/>
</dbReference>
<dbReference type="InterPro" id="IPR006612">
    <property type="entry name" value="THAP_Znf"/>
</dbReference>
<evidence type="ECO:0000313" key="7">
    <source>
        <dbReference type="EMBL" id="KAK6743204.1"/>
    </source>
</evidence>
<dbReference type="Gene3D" id="6.20.210.20">
    <property type="entry name" value="THAP domain"/>
    <property type="match status" value="1"/>
</dbReference>
<comment type="caution">
    <text evidence="7">The sequence shown here is derived from an EMBL/GenBank/DDBJ whole genome shotgun (WGS) entry which is preliminary data.</text>
</comment>
<keyword evidence="3" id="KW-0862">Zinc</keyword>
<proteinExistence type="predicted"/>
<sequence length="507" mass="58865">MHPLRLVTYIPPKMHKKLYCGRNIPCAHLPHCSDATMTEPISVISQIVDDACTENDEDGYEEMEEEDEEIPLLDDTQSVLTYEEVESAGTRKSLPLTTPHCIVCCRTPTPKVRLFKWPEDRNLRKSWLAFFHLGLDHLDGCKASYICNIHFDANQFLYEGDRVYWRRDSFPRFRQRRSILAEPFPWEVTFNADKRQASHEAQPRRLRREVQHEYKVAFRESFFKSKSKSSHPVAVVSLPGNPNVFYEFSYTRTSSVDSSKFYSCLSCRKAKIDTRVKDVIRTIHIKDGIIRSRGDPFWGHHFACRPFTSADVHDDNRVDGLHLNYFGSHDIKHVEEPPSHEQRCRAKKRSSMQHMQFTTDDPSLTQLHGQNFYKNDVWGEHGPFQLDSTEGKADIWQVGKERYALRLMRFDHLGHNSSEQVNVSNGSFGAAPSKLIWFTRQRRSRLLPQCHLCRKVVASTKLLIQHLQRHLKLSPNCRLCGSKMSPDSTARVLRARKCCKCTRSTKK</sequence>
<dbReference type="Pfam" id="PF05485">
    <property type="entry name" value="THAP"/>
    <property type="match status" value="1"/>
</dbReference>
<evidence type="ECO:0000256" key="5">
    <source>
        <dbReference type="PROSITE-ProRule" id="PRU00309"/>
    </source>
</evidence>
<keyword evidence="8" id="KW-1185">Reference proteome</keyword>
<dbReference type="Proteomes" id="UP001303046">
    <property type="component" value="Unassembled WGS sequence"/>
</dbReference>
<dbReference type="PROSITE" id="PS50950">
    <property type="entry name" value="ZF_THAP"/>
    <property type="match status" value="1"/>
</dbReference>
<organism evidence="7 8">
    <name type="scientific">Necator americanus</name>
    <name type="common">Human hookworm</name>
    <dbReference type="NCBI Taxonomy" id="51031"/>
    <lineage>
        <taxon>Eukaryota</taxon>
        <taxon>Metazoa</taxon>
        <taxon>Ecdysozoa</taxon>
        <taxon>Nematoda</taxon>
        <taxon>Chromadorea</taxon>
        <taxon>Rhabditida</taxon>
        <taxon>Rhabditina</taxon>
        <taxon>Rhabditomorpha</taxon>
        <taxon>Strongyloidea</taxon>
        <taxon>Ancylostomatidae</taxon>
        <taxon>Bunostominae</taxon>
        <taxon>Necator</taxon>
    </lineage>
</organism>
<keyword evidence="1" id="KW-0479">Metal-binding</keyword>
<evidence type="ECO:0000256" key="2">
    <source>
        <dbReference type="ARBA" id="ARBA00022771"/>
    </source>
</evidence>
<gene>
    <name evidence="7" type="primary">Necator_chrIII.g11221</name>
    <name evidence="7" type="ORF">RB195_010456</name>
</gene>
<dbReference type="EMBL" id="JAVFWL010000003">
    <property type="protein sequence ID" value="KAK6743204.1"/>
    <property type="molecule type" value="Genomic_DNA"/>
</dbReference>
<evidence type="ECO:0000313" key="8">
    <source>
        <dbReference type="Proteomes" id="UP001303046"/>
    </source>
</evidence>
<keyword evidence="2 5" id="KW-0863">Zinc-finger</keyword>
<dbReference type="PROSITE" id="PS00028">
    <property type="entry name" value="ZINC_FINGER_C2H2_1"/>
    <property type="match status" value="1"/>
</dbReference>
<evidence type="ECO:0000256" key="3">
    <source>
        <dbReference type="ARBA" id="ARBA00022833"/>
    </source>
</evidence>
<evidence type="ECO:0000256" key="1">
    <source>
        <dbReference type="ARBA" id="ARBA00022723"/>
    </source>
</evidence>
<evidence type="ECO:0000259" key="6">
    <source>
        <dbReference type="PROSITE" id="PS50950"/>
    </source>
</evidence>
<dbReference type="SUPFAM" id="SSF57716">
    <property type="entry name" value="Glucocorticoid receptor-like (DNA-binding domain)"/>
    <property type="match status" value="1"/>
</dbReference>
<dbReference type="InterPro" id="IPR038441">
    <property type="entry name" value="THAP_Znf_sf"/>
</dbReference>
<feature type="domain" description="THAP-type" evidence="6">
    <location>
        <begin position="94"/>
        <end position="174"/>
    </location>
</feature>
<name>A0ABR1CY17_NECAM</name>
<protein>
    <recommendedName>
        <fullName evidence="6">THAP-type domain-containing protein</fullName>
    </recommendedName>
</protein>
<accession>A0ABR1CY17</accession>
<keyword evidence="4 5" id="KW-0238">DNA-binding</keyword>
<evidence type="ECO:0000256" key="4">
    <source>
        <dbReference type="ARBA" id="ARBA00023125"/>
    </source>
</evidence>